<feature type="transmembrane region" description="Helical" evidence="1">
    <location>
        <begin position="119"/>
        <end position="138"/>
    </location>
</feature>
<organism evidence="2 3">
    <name type="scientific">Nocardia amamiensis</name>
    <dbReference type="NCBI Taxonomy" id="404578"/>
    <lineage>
        <taxon>Bacteria</taxon>
        <taxon>Bacillati</taxon>
        <taxon>Actinomycetota</taxon>
        <taxon>Actinomycetes</taxon>
        <taxon>Mycobacteriales</taxon>
        <taxon>Nocardiaceae</taxon>
        <taxon>Nocardia</taxon>
    </lineage>
</organism>
<name>A0ABS0CSB6_9NOCA</name>
<evidence type="ECO:0000256" key="1">
    <source>
        <dbReference type="SAM" id="Phobius"/>
    </source>
</evidence>
<comment type="caution">
    <text evidence="2">The sequence shown here is derived from an EMBL/GenBank/DDBJ whole genome shotgun (WGS) entry which is preliminary data.</text>
</comment>
<keyword evidence="1" id="KW-1133">Transmembrane helix</keyword>
<keyword evidence="1" id="KW-0472">Membrane</keyword>
<dbReference type="RefSeq" id="WP_195130022.1">
    <property type="nucleotide sequence ID" value="NZ_JADLQX010000009.1"/>
</dbReference>
<feature type="transmembrane region" description="Helical" evidence="1">
    <location>
        <begin position="64"/>
        <end position="83"/>
    </location>
</feature>
<feature type="transmembrane region" description="Helical" evidence="1">
    <location>
        <begin position="95"/>
        <end position="113"/>
    </location>
</feature>
<keyword evidence="1" id="KW-0812">Transmembrane</keyword>
<dbReference type="EMBL" id="JADLQX010000009">
    <property type="protein sequence ID" value="MBF6298728.1"/>
    <property type="molecule type" value="Genomic_DNA"/>
</dbReference>
<evidence type="ECO:0000313" key="2">
    <source>
        <dbReference type="EMBL" id="MBF6298728.1"/>
    </source>
</evidence>
<accession>A0ABS0CSB6</accession>
<keyword evidence="3" id="KW-1185">Reference proteome</keyword>
<evidence type="ECO:0000313" key="3">
    <source>
        <dbReference type="Proteomes" id="UP000702209"/>
    </source>
</evidence>
<protein>
    <submittedName>
        <fullName evidence="2">Uncharacterized protein</fullName>
    </submittedName>
</protein>
<feature type="transmembrane region" description="Helical" evidence="1">
    <location>
        <begin position="6"/>
        <end position="27"/>
    </location>
</feature>
<sequence>MSDFWSVSTSLACLSIGISLYGVIAYLGGILDGDTRPRIASWAAWCTANTVFAVVAYLEGAHLAAGINAAAAAMNAAVIAAGITRGSGLRPEDNIDWACLVSSIVCVMVTVGVSEKAFGALFAVCANLIATVPTIRHAWSKPHEETWQTFAANAFANSLGFVGVLMVSGFEFASVAGPLISTAGNVGLVTLTIGRGRFADDAVEPVRVG</sequence>
<gene>
    <name evidence="2" type="ORF">IU459_14425</name>
</gene>
<feature type="transmembrane region" description="Helical" evidence="1">
    <location>
        <begin position="150"/>
        <end position="170"/>
    </location>
</feature>
<reference evidence="2 3" key="1">
    <citation type="submission" date="2020-10" db="EMBL/GenBank/DDBJ databases">
        <title>Identification of Nocardia species via Next-generation sequencing and recognition of intraspecies genetic diversity.</title>
        <authorList>
            <person name="Li P."/>
            <person name="Li P."/>
            <person name="Lu B."/>
        </authorList>
    </citation>
    <scope>NUCLEOTIDE SEQUENCE [LARGE SCALE GENOMIC DNA]</scope>
    <source>
        <strain evidence="2 3">BJ06-0157</strain>
    </source>
</reference>
<feature type="transmembrane region" description="Helical" evidence="1">
    <location>
        <begin position="39"/>
        <end position="58"/>
    </location>
</feature>
<dbReference type="Proteomes" id="UP000702209">
    <property type="component" value="Unassembled WGS sequence"/>
</dbReference>
<proteinExistence type="predicted"/>